<comment type="caution">
    <text evidence="2">The sequence shown here is derived from an EMBL/GenBank/DDBJ whole genome shotgun (WGS) entry which is preliminary data.</text>
</comment>
<accession>A0A8J3FKQ6</accession>
<dbReference type="InterPro" id="IPR027417">
    <property type="entry name" value="P-loop_NTPase"/>
</dbReference>
<dbReference type="Pfam" id="PF13469">
    <property type="entry name" value="Sulfotransfer_3"/>
    <property type="match status" value="1"/>
</dbReference>
<dbReference type="AlphaFoldDB" id="A0A8J3FKQ6"/>
<proteinExistence type="predicted"/>
<name>A0A8J3FKQ6_9ACTN</name>
<keyword evidence="1" id="KW-0808">Transferase</keyword>
<reference evidence="2" key="1">
    <citation type="journal article" date="2014" name="Int. J. Syst. Evol. Microbiol.">
        <title>Complete genome sequence of Corynebacterium casei LMG S-19264T (=DSM 44701T), isolated from a smear-ripened cheese.</title>
        <authorList>
            <consortium name="US DOE Joint Genome Institute (JGI-PGF)"/>
            <person name="Walter F."/>
            <person name="Albersmeier A."/>
            <person name="Kalinowski J."/>
            <person name="Ruckert C."/>
        </authorList>
    </citation>
    <scope>NUCLEOTIDE SEQUENCE</scope>
    <source>
        <strain evidence="2">CGMCC 4.7299</strain>
    </source>
</reference>
<dbReference type="SUPFAM" id="SSF52540">
    <property type="entry name" value="P-loop containing nucleoside triphosphate hydrolases"/>
    <property type="match status" value="1"/>
</dbReference>
<evidence type="ECO:0000256" key="1">
    <source>
        <dbReference type="ARBA" id="ARBA00022679"/>
    </source>
</evidence>
<dbReference type="Gene3D" id="3.40.50.300">
    <property type="entry name" value="P-loop containing nucleotide triphosphate hydrolases"/>
    <property type="match status" value="1"/>
</dbReference>
<organism evidence="2 3">
    <name type="scientific">Mangrovihabitans endophyticus</name>
    <dbReference type="NCBI Taxonomy" id="1751298"/>
    <lineage>
        <taxon>Bacteria</taxon>
        <taxon>Bacillati</taxon>
        <taxon>Actinomycetota</taxon>
        <taxon>Actinomycetes</taxon>
        <taxon>Micromonosporales</taxon>
        <taxon>Micromonosporaceae</taxon>
        <taxon>Mangrovihabitans</taxon>
    </lineage>
</organism>
<dbReference type="InterPro" id="IPR026634">
    <property type="entry name" value="TPST-like"/>
</dbReference>
<evidence type="ECO:0000313" key="3">
    <source>
        <dbReference type="Proteomes" id="UP000656042"/>
    </source>
</evidence>
<keyword evidence="3" id="KW-1185">Reference proteome</keyword>
<evidence type="ECO:0000313" key="2">
    <source>
        <dbReference type="EMBL" id="GGK72425.1"/>
    </source>
</evidence>
<dbReference type="PANTHER" id="PTHR12788:SF10">
    <property type="entry name" value="PROTEIN-TYROSINE SULFOTRANSFERASE"/>
    <property type="match status" value="1"/>
</dbReference>
<dbReference type="RefSeq" id="WP_189077161.1">
    <property type="nucleotide sequence ID" value="NZ_BMMX01000001.1"/>
</dbReference>
<sequence>MIVAAERLVPSPVFILSSIRSGSTLLRCLLNSHTQIHAPHELHLVDLSVRLDSEFSQLAMRVAGLDGRQLEHLLWDRVLHRELVRSGKQVIVDKTPANALRWKRVAECWPDARYLFLLRHPVRILESAILARPHATPTESAELVRLFLTRLIEAREENQGCTVRYEDLARDPTVITKKICDWLDVRWEPQMINYGSRDHGPFLPGIGDFTQRIRVGRVLPGRPDPGSAEVPEELRTFCQSLGYL</sequence>
<protein>
    <submittedName>
        <fullName evidence="2">Sulfotransferase family protein</fullName>
    </submittedName>
</protein>
<dbReference type="PANTHER" id="PTHR12788">
    <property type="entry name" value="PROTEIN-TYROSINE SULFOTRANSFERASE 2"/>
    <property type="match status" value="1"/>
</dbReference>
<gene>
    <name evidence="2" type="ORF">GCM10012284_02790</name>
</gene>
<dbReference type="EMBL" id="BMMX01000001">
    <property type="protein sequence ID" value="GGK72425.1"/>
    <property type="molecule type" value="Genomic_DNA"/>
</dbReference>
<reference evidence="2" key="2">
    <citation type="submission" date="2020-09" db="EMBL/GenBank/DDBJ databases">
        <authorList>
            <person name="Sun Q."/>
            <person name="Zhou Y."/>
        </authorList>
    </citation>
    <scope>NUCLEOTIDE SEQUENCE</scope>
    <source>
        <strain evidence="2">CGMCC 4.7299</strain>
    </source>
</reference>
<dbReference type="GO" id="GO:0008476">
    <property type="term" value="F:protein-tyrosine sulfotransferase activity"/>
    <property type="evidence" value="ECO:0007669"/>
    <property type="project" value="InterPro"/>
</dbReference>
<dbReference type="Proteomes" id="UP000656042">
    <property type="component" value="Unassembled WGS sequence"/>
</dbReference>